<feature type="binding site" evidence="5">
    <location>
        <position position="214"/>
    </location>
    <ligand>
        <name>3-dehydroquinate</name>
        <dbReference type="ChEBI" id="CHEBI:32364"/>
    </ligand>
</feature>
<feature type="binding site" evidence="4">
    <location>
        <position position="399"/>
    </location>
    <ligand>
        <name>ATP</name>
        <dbReference type="ChEBI" id="CHEBI:30616"/>
    </ligand>
</feature>
<keyword evidence="4" id="KW-0057">Aromatic amino acid biosynthesis</keyword>
<dbReference type="GO" id="GO:0009423">
    <property type="term" value="P:chorismate biosynthetic process"/>
    <property type="evidence" value="ECO:0007669"/>
    <property type="project" value="UniProtKB-UniRule"/>
</dbReference>
<dbReference type="InterPro" id="IPR027417">
    <property type="entry name" value="P-loop_NTPase"/>
</dbReference>
<dbReference type="EC" id="2.7.1.71" evidence="4"/>
<feature type="binding site" evidence="4">
    <location>
        <position position="418"/>
    </location>
    <ligand>
        <name>substrate</name>
    </ligand>
</feature>
<dbReference type="PANTHER" id="PTHR43699">
    <property type="entry name" value="3-DEHYDROQUINATE DEHYDRATASE"/>
    <property type="match status" value="1"/>
</dbReference>
<dbReference type="Pfam" id="PF01202">
    <property type="entry name" value="SKI"/>
    <property type="match status" value="2"/>
</dbReference>
<dbReference type="GO" id="GO:0005524">
    <property type="term" value="F:ATP binding"/>
    <property type="evidence" value="ECO:0007669"/>
    <property type="project" value="UniProtKB-UniRule"/>
</dbReference>
<evidence type="ECO:0000256" key="3">
    <source>
        <dbReference type="ARBA" id="ARBA00023270"/>
    </source>
</evidence>
<evidence type="ECO:0000256" key="4">
    <source>
        <dbReference type="HAMAP-Rule" id="MF_00109"/>
    </source>
</evidence>
<organism evidence="6 7">
    <name type="scientific">Oribacterium sinus</name>
    <dbReference type="NCBI Taxonomy" id="237576"/>
    <lineage>
        <taxon>Bacteria</taxon>
        <taxon>Bacillati</taxon>
        <taxon>Bacillota</taxon>
        <taxon>Clostridia</taxon>
        <taxon>Lachnospirales</taxon>
        <taxon>Lachnospiraceae</taxon>
        <taxon>Oribacterium</taxon>
    </lineage>
</organism>
<keyword evidence="4" id="KW-0963">Cytoplasm</keyword>
<dbReference type="Gene3D" id="3.20.20.70">
    <property type="entry name" value="Aldolase class I"/>
    <property type="match status" value="1"/>
</dbReference>
<dbReference type="GO" id="GO:0009073">
    <property type="term" value="P:aromatic amino acid family biosynthetic process"/>
    <property type="evidence" value="ECO:0007669"/>
    <property type="project" value="UniProtKB-KW"/>
</dbReference>
<evidence type="ECO:0000256" key="1">
    <source>
        <dbReference type="ARBA" id="ARBA00001864"/>
    </source>
</evidence>
<comment type="function">
    <text evidence="5">Involved in the third step of the chorismate pathway, which leads to the biosynthesis of aromatic amino acids. Catalyzes the cis-dehydration of 3-dehydroquinate (DHQ) and introduces the first double bond of the aromatic ring to yield 3-dehydroshikimate.</text>
</comment>
<dbReference type="InterPro" id="IPR001381">
    <property type="entry name" value="DHquinase_I"/>
</dbReference>
<proteinExistence type="inferred from homology"/>
<protein>
    <recommendedName>
        <fullName evidence="4 5">Multifunctional fusion protein</fullName>
    </recommendedName>
    <domain>
        <recommendedName>
            <fullName evidence="5">3-dehydroquinate dehydratase</fullName>
            <shortName evidence="5">3-dehydroquinase</shortName>
            <ecNumber evidence="5">4.2.1.10</ecNumber>
        </recommendedName>
        <alternativeName>
            <fullName evidence="5">Type I DHQase</fullName>
        </alternativeName>
        <alternativeName>
            <fullName evidence="5">Type I dehydroquinase</fullName>
            <shortName evidence="5">DHQ1</shortName>
        </alternativeName>
    </domain>
    <domain>
        <recommendedName>
            <fullName evidence="4">Shikimate kinase</fullName>
            <shortName evidence="4">SK</shortName>
            <ecNumber evidence="4">2.7.1.71</ecNumber>
        </recommendedName>
    </domain>
</protein>
<dbReference type="GO" id="GO:0003855">
    <property type="term" value="F:3-dehydroquinate dehydratase activity"/>
    <property type="evidence" value="ECO:0007669"/>
    <property type="project" value="UniProtKB-UniRule"/>
</dbReference>
<keyword evidence="4" id="KW-0460">Magnesium</keyword>
<feature type="binding site" evidence="4">
    <location>
        <position position="360"/>
    </location>
    <ligand>
        <name>substrate</name>
    </ligand>
</feature>
<dbReference type="HAMAP" id="MF_00214">
    <property type="entry name" value="AroD"/>
    <property type="match status" value="1"/>
</dbReference>
<evidence type="ECO:0000256" key="5">
    <source>
        <dbReference type="HAMAP-Rule" id="MF_00214"/>
    </source>
</evidence>
<feature type="binding site" evidence="4">
    <location>
        <position position="285"/>
    </location>
    <ligand>
        <name>substrate</name>
    </ligand>
</feature>
<dbReference type="EC" id="4.2.1.10" evidence="5"/>
<keyword evidence="4" id="KW-0808">Transferase</keyword>
<keyword evidence="4" id="KW-0028">Amino-acid biosynthesis</keyword>
<feature type="active site" description="Schiff-base intermediate with substrate" evidence="5">
    <location>
        <position position="171"/>
    </location>
</feature>
<dbReference type="AlphaFoldDB" id="A0A930DIG4"/>
<keyword evidence="4" id="KW-0418">Kinase</keyword>
<dbReference type="SUPFAM" id="SSF52540">
    <property type="entry name" value="P-loop containing nucleoside triphosphate hydrolases"/>
    <property type="match status" value="1"/>
</dbReference>
<sequence length="466" mass="53760">MGRSQRKRRRGKMGMIVPLTGDSEKDFLRDAKALALHPLYPFLYGVEIRYDCLKKREEKLGKFLGELRRILGDKKLIFTIRTERQGGFFPYDKSYFQLNMMAMESGYPDYIDLEVELDGKGRQAFLDCHAMILQLGGKCIASYHDFQKTPGRGECREILSALASYGTDTVKLACMPRQEADVLNLMLASREWKDKHPERNLISMSMGEMGKSSRVLGSLSGSKHSFVQAFSASAPGQFGMEEYMKLWRKMEGRKNIALIGFMGSGKTTLGEMLSKKLSLPLVELDRRLEESFSMRISQYFKQYGEERFRREETRLLQEVLTEENKLSQDLQEDFPAVSPIREEEKTLYEGQAKMILSPGGGIVLREENRKLLQERCFTVYLQLSPKAVLERLEKEAENRPVLQNKLDLHSIEKIMEERENRYQACADAVLSVEGKTVEQCQEEVLKLLREEGLFYFPEFCQKTKEI</sequence>
<evidence type="ECO:0000313" key="6">
    <source>
        <dbReference type="EMBL" id="MBF1271998.1"/>
    </source>
</evidence>
<comment type="function">
    <text evidence="4">Catalyzes the specific phosphorylation of the 3-hydroxyl group of shikimic acid using ATP as a cosubstrate.</text>
</comment>
<comment type="similarity">
    <text evidence="4">Belongs to the shikimate kinase family.</text>
</comment>
<feature type="binding site" evidence="5">
    <location>
        <position position="81"/>
    </location>
    <ligand>
        <name>3-dehydroquinate</name>
        <dbReference type="ChEBI" id="CHEBI:32364"/>
    </ligand>
</feature>
<feature type="binding site" evidence="4">
    <location>
        <position position="267"/>
    </location>
    <ligand>
        <name>Mg(2+)</name>
        <dbReference type="ChEBI" id="CHEBI:18420"/>
    </ligand>
</feature>
<feature type="active site" description="Proton donor/acceptor" evidence="5">
    <location>
        <position position="144"/>
    </location>
</feature>
<keyword evidence="3 5" id="KW-0704">Schiff base</keyword>
<comment type="pathway">
    <text evidence="4">Metabolic intermediate biosynthesis; chorismate biosynthesis; chorismate from D-erythrose 4-phosphate and phosphoenolpyruvate: step 5/7.</text>
</comment>
<evidence type="ECO:0000256" key="2">
    <source>
        <dbReference type="ARBA" id="ARBA00023239"/>
    </source>
</evidence>
<dbReference type="GO" id="GO:0008652">
    <property type="term" value="P:amino acid biosynthetic process"/>
    <property type="evidence" value="ECO:0007669"/>
    <property type="project" value="UniProtKB-KW"/>
</dbReference>
<comment type="catalytic activity">
    <reaction evidence="1 5">
        <text>3-dehydroquinate = 3-dehydroshikimate + H2O</text>
        <dbReference type="Rhea" id="RHEA:21096"/>
        <dbReference type="ChEBI" id="CHEBI:15377"/>
        <dbReference type="ChEBI" id="CHEBI:16630"/>
        <dbReference type="ChEBI" id="CHEBI:32364"/>
        <dbReference type="EC" id="4.2.1.10"/>
    </reaction>
</comment>
<dbReference type="GO" id="GO:0000287">
    <property type="term" value="F:magnesium ion binding"/>
    <property type="evidence" value="ECO:0007669"/>
    <property type="project" value="UniProtKB-UniRule"/>
</dbReference>
<comment type="catalytic activity">
    <reaction evidence="4">
        <text>shikimate + ATP = 3-phosphoshikimate + ADP + H(+)</text>
        <dbReference type="Rhea" id="RHEA:13121"/>
        <dbReference type="ChEBI" id="CHEBI:15378"/>
        <dbReference type="ChEBI" id="CHEBI:30616"/>
        <dbReference type="ChEBI" id="CHEBI:36208"/>
        <dbReference type="ChEBI" id="CHEBI:145989"/>
        <dbReference type="ChEBI" id="CHEBI:456216"/>
        <dbReference type="EC" id="2.7.1.71"/>
    </reaction>
</comment>
<dbReference type="GO" id="GO:0004765">
    <property type="term" value="F:shikimate kinase activity"/>
    <property type="evidence" value="ECO:0007669"/>
    <property type="project" value="UniProtKB-UniRule"/>
</dbReference>
<feature type="binding site" evidence="4">
    <location>
        <begin position="263"/>
        <end position="268"/>
    </location>
    <ligand>
        <name>ATP</name>
        <dbReference type="ChEBI" id="CHEBI:30616"/>
    </ligand>
</feature>
<keyword evidence="4" id="KW-0067">ATP-binding</keyword>
<dbReference type="PRINTS" id="PR01100">
    <property type="entry name" value="SHIKIMTKNASE"/>
</dbReference>
<comment type="subcellular location">
    <subcellularLocation>
        <location evidence="4">Cytoplasm</location>
    </subcellularLocation>
</comment>
<evidence type="ECO:0000313" key="7">
    <source>
        <dbReference type="Proteomes" id="UP000775770"/>
    </source>
</evidence>
<comment type="similarity">
    <text evidence="5">Belongs to the type-I 3-dehydroquinase family.</text>
</comment>
<dbReference type="GO" id="GO:0046279">
    <property type="term" value="P:3,4-dihydroxybenzoate biosynthetic process"/>
    <property type="evidence" value="ECO:0007669"/>
    <property type="project" value="TreeGrafter"/>
</dbReference>
<gene>
    <name evidence="5 6" type="primary">aroD</name>
    <name evidence="4" type="synonym">aroK</name>
    <name evidence="6" type="ORF">HXM90_01050</name>
</gene>
<feature type="binding site" evidence="4">
    <location>
        <position position="309"/>
    </location>
    <ligand>
        <name>substrate</name>
    </ligand>
</feature>
<dbReference type="InterPro" id="IPR013785">
    <property type="entry name" value="Aldolase_TIM"/>
</dbReference>
<name>A0A930DIG4_9FIRM</name>
<dbReference type="Proteomes" id="UP000775770">
    <property type="component" value="Unassembled WGS sequence"/>
</dbReference>
<dbReference type="CDD" id="cd00464">
    <property type="entry name" value="SK"/>
    <property type="match status" value="1"/>
</dbReference>
<comment type="pathway">
    <text evidence="5">Metabolic intermediate biosynthesis; chorismate biosynthesis; chorismate from D-erythrose 4-phosphate and phosphoenolpyruvate: step 3/7.</text>
</comment>
<keyword evidence="2 5" id="KW-0456">Lyase</keyword>
<dbReference type="InterPro" id="IPR031322">
    <property type="entry name" value="Shikimate/glucono_kinase"/>
</dbReference>
<keyword evidence="4" id="KW-0547">Nucleotide-binding</keyword>
<comment type="subunit">
    <text evidence="5">Homodimer.</text>
</comment>
<comment type="cofactor">
    <cofactor evidence="4">
        <name>Mg(2+)</name>
        <dbReference type="ChEBI" id="CHEBI:18420"/>
    </cofactor>
    <text evidence="4">Binds 1 Mg(2+) ion per subunit.</text>
</comment>
<dbReference type="Pfam" id="PF01487">
    <property type="entry name" value="DHquinase_I"/>
    <property type="match status" value="1"/>
</dbReference>
<accession>A0A930DIG4</accession>
<dbReference type="InterPro" id="IPR000623">
    <property type="entry name" value="Shikimate_kinase/TSH1"/>
</dbReference>
<feature type="binding site" evidence="5">
    <location>
        <position position="237"/>
    </location>
    <ligand>
        <name>3-dehydroquinate</name>
        <dbReference type="ChEBI" id="CHEBI:32364"/>
    </ligand>
</feature>
<dbReference type="InterPro" id="IPR050146">
    <property type="entry name" value="Type-I_3-dehydroquinase"/>
</dbReference>
<dbReference type="CDD" id="cd00502">
    <property type="entry name" value="DHQase_I"/>
    <property type="match status" value="1"/>
</dbReference>
<dbReference type="Gene3D" id="3.40.50.300">
    <property type="entry name" value="P-loop containing nucleotide triphosphate hydrolases"/>
    <property type="match status" value="1"/>
</dbReference>
<dbReference type="HAMAP" id="MF_00109">
    <property type="entry name" value="Shikimate_kinase"/>
    <property type="match status" value="1"/>
</dbReference>
<reference evidence="6" key="1">
    <citation type="submission" date="2020-04" db="EMBL/GenBank/DDBJ databases">
        <title>Deep metagenomics examines the oral microbiome during advanced dental caries in children, revealing novel taxa and co-occurrences with host molecules.</title>
        <authorList>
            <person name="Baker J.L."/>
            <person name="Morton J.T."/>
            <person name="Dinis M."/>
            <person name="Alvarez R."/>
            <person name="Tran N.C."/>
            <person name="Knight R."/>
            <person name="Edlund A."/>
        </authorList>
    </citation>
    <scope>NUCLEOTIDE SEQUENCE</scope>
    <source>
        <strain evidence="6">JCVI_38_bin.19</strain>
    </source>
</reference>
<feature type="binding site" evidence="5">
    <location>
        <begin position="47"/>
        <end position="49"/>
    </location>
    <ligand>
        <name>3-dehydroquinate</name>
        <dbReference type="ChEBI" id="CHEBI:32364"/>
    </ligand>
</feature>
<dbReference type="GO" id="GO:0005737">
    <property type="term" value="C:cytoplasm"/>
    <property type="evidence" value="ECO:0007669"/>
    <property type="project" value="UniProtKB-SubCell"/>
</dbReference>
<dbReference type="EMBL" id="JABZRA010000007">
    <property type="protein sequence ID" value="MBF1271998.1"/>
    <property type="molecule type" value="Genomic_DNA"/>
</dbReference>
<comment type="subunit">
    <text evidence="4">Monomer.</text>
</comment>
<keyword evidence="4" id="KW-0479">Metal-binding</keyword>
<dbReference type="NCBIfam" id="TIGR01093">
    <property type="entry name" value="aroD"/>
    <property type="match status" value="1"/>
</dbReference>
<feature type="binding site" evidence="5">
    <location>
        <position position="233"/>
    </location>
    <ligand>
        <name>3-dehydroquinate</name>
        <dbReference type="ChEBI" id="CHEBI:32364"/>
    </ligand>
</feature>
<dbReference type="SUPFAM" id="SSF51569">
    <property type="entry name" value="Aldolase"/>
    <property type="match status" value="1"/>
</dbReference>
<comment type="caution">
    <text evidence="4">Lacks conserved residue(s) required for the propagation of feature annotation.</text>
</comment>
<comment type="caution">
    <text evidence="6">The sequence shown here is derived from an EMBL/GenBank/DDBJ whole genome shotgun (WGS) entry which is preliminary data.</text>
</comment>
<dbReference type="PANTHER" id="PTHR43699:SF1">
    <property type="entry name" value="3-DEHYDROQUINATE DEHYDRATASE"/>
    <property type="match status" value="1"/>
</dbReference>